<evidence type="ECO:0000256" key="4">
    <source>
        <dbReference type="PROSITE-ProRule" id="PRU00335"/>
    </source>
</evidence>
<evidence type="ECO:0000256" key="3">
    <source>
        <dbReference type="ARBA" id="ARBA00023163"/>
    </source>
</evidence>
<dbReference type="SUPFAM" id="SSF48498">
    <property type="entry name" value="Tetracyclin repressor-like, C-terminal domain"/>
    <property type="match status" value="1"/>
</dbReference>
<dbReference type="RefSeq" id="WP_073256234.1">
    <property type="nucleotide sequence ID" value="NZ_FRCS01000003.1"/>
</dbReference>
<dbReference type="AlphaFoldDB" id="A0A1M7PI29"/>
<protein>
    <submittedName>
        <fullName evidence="6">Transcriptional regulator, TetR family</fullName>
    </submittedName>
</protein>
<dbReference type="PANTHER" id="PTHR30055:SF234">
    <property type="entry name" value="HTH-TYPE TRANSCRIPTIONAL REGULATOR BETI"/>
    <property type="match status" value="1"/>
</dbReference>
<dbReference type="EMBL" id="FRCS01000003">
    <property type="protein sequence ID" value="SHN16574.1"/>
    <property type="molecule type" value="Genomic_DNA"/>
</dbReference>
<evidence type="ECO:0000259" key="5">
    <source>
        <dbReference type="PROSITE" id="PS50977"/>
    </source>
</evidence>
<evidence type="ECO:0000313" key="6">
    <source>
        <dbReference type="EMBL" id="SHN16574.1"/>
    </source>
</evidence>
<dbReference type="GO" id="GO:0045892">
    <property type="term" value="P:negative regulation of DNA-templated transcription"/>
    <property type="evidence" value="ECO:0007669"/>
    <property type="project" value="InterPro"/>
</dbReference>
<proteinExistence type="predicted"/>
<dbReference type="STRING" id="134849.SAMN05443668_103369"/>
<evidence type="ECO:0000313" key="7">
    <source>
        <dbReference type="Proteomes" id="UP000184440"/>
    </source>
</evidence>
<accession>A0A1M7PI29</accession>
<evidence type="ECO:0000256" key="2">
    <source>
        <dbReference type="ARBA" id="ARBA00023125"/>
    </source>
</evidence>
<dbReference type="Pfam" id="PF02909">
    <property type="entry name" value="TetR_C_1"/>
    <property type="match status" value="1"/>
</dbReference>
<dbReference type="InterPro" id="IPR009057">
    <property type="entry name" value="Homeodomain-like_sf"/>
</dbReference>
<keyword evidence="1" id="KW-0805">Transcription regulation</keyword>
<feature type="DNA-binding region" description="H-T-H motif" evidence="4">
    <location>
        <begin position="38"/>
        <end position="57"/>
    </location>
</feature>
<sequence>MARPSRPSAPAEPHALGIEQIVAAALRVGVSKGFSALTMRSLADELGTSPMAAYYHVPNKNALLDLVIDSRLEAVEIPPPEFGPWDARVRELQGRSAAALEPWAGLDLLVFERPPTTHGLRLMDGYLRILLDGGFTPRNAAQAFSILHAYGMSRVAFERRLQDADRGSDRSEERAQWPALRVVEDVWADLHRSDLHDFAMDVVLDGLRDLLARQ</sequence>
<dbReference type="InterPro" id="IPR050109">
    <property type="entry name" value="HTH-type_TetR-like_transc_reg"/>
</dbReference>
<evidence type="ECO:0000256" key="1">
    <source>
        <dbReference type="ARBA" id="ARBA00023015"/>
    </source>
</evidence>
<dbReference type="Gene3D" id="1.10.357.10">
    <property type="entry name" value="Tetracycline Repressor, domain 2"/>
    <property type="match status" value="1"/>
</dbReference>
<keyword evidence="7" id="KW-1185">Reference proteome</keyword>
<organism evidence="6 7">
    <name type="scientific">Cryptosporangium aurantiacum</name>
    <dbReference type="NCBI Taxonomy" id="134849"/>
    <lineage>
        <taxon>Bacteria</taxon>
        <taxon>Bacillati</taxon>
        <taxon>Actinomycetota</taxon>
        <taxon>Actinomycetes</taxon>
        <taxon>Cryptosporangiales</taxon>
        <taxon>Cryptosporangiaceae</taxon>
        <taxon>Cryptosporangium</taxon>
    </lineage>
</organism>
<dbReference type="InterPro" id="IPR036271">
    <property type="entry name" value="Tet_transcr_reg_TetR-rel_C_sf"/>
</dbReference>
<dbReference type="SUPFAM" id="SSF46689">
    <property type="entry name" value="Homeodomain-like"/>
    <property type="match status" value="1"/>
</dbReference>
<dbReference type="GO" id="GO:0000976">
    <property type="term" value="F:transcription cis-regulatory region binding"/>
    <property type="evidence" value="ECO:0007669"/>
    <property type="project" value="TreeGrafter"/>
</dbReference>
<reference evidence="6 7" key="1">
    <citation type="submission" date="2016-11" db="EMBL/GenBank/DDBJ databases">
        <authorList>
            <person name="Jaros S."/>
            <person name="Januszkiewicz K."/>
            <person name="Wedrychowicz H."/>
        </authorList>
    </citation>
    <scope>NUCLEOTIDE SEQUENCE [LARGE SCALE GENOMIC DNA]</scope>
    <source>
        <strain evidence="6 7">DSM 46144</strain>
    </source>
</reference>
<dbReference type="GO" id="GO:0003700">
    <property type="term" value="F:DNA-binding transcription factor activity"/>
    <property type="evidence" value="ECO:0007669"/>
    <property type="project" value="TreeGrafter"/>
</dbReference>
<dbReference type="PANTHER" id="PTHR30055">
    <property type="entry name" value="HTH-TYPE TRANSCRIPTIONAL REGULATOR RUTR"/>
    <property type="match status" value="1"/>
</dbReference>
<feature type="domain" description="HTH tetR-type" evidence="5">
    <location>
        <begin position="15"/>
        <end position="75"/>
    </location>
</feature>
<dbReference type="PROSITE" id="PS50977">
    <property type="entry name" value="HTH_TETR_2"/>
    <property type="match status" value="1"/>
</dbReference>
<dbReference type="InterPro" id="IPR004111">
    <property type="entry name" value="Repressor_TetR_C"/>
</dbReference>
<gene>
    <name evidence="6" type="ORF">SAMN05443668_103369</name>
</gene>
<keyword evidence="2 4" id="KW-0238">DNA-binding</keyword>
<keyword evidence="3" id="KW-0804">Transcription</keyword>
<dbReference type="Pfam" id="PF00440">
    <property type="entry name" value="TetR_N"/>
    <property type="match status" value="1"/>
</dbReference>
<dbReference type="InterPro" id="IPR001647">
    <property type="entry name" value="HTH_TetR"/>
</dbReference>
<dbReference type="Proteomes" id="UP000184440">
    <property type="component" value="Unassembled WGS sequence"/>
</dbReference>
<name>A0A1M7PI29_9ACTN</name>